<evidence type="ECO:0000256" key="8">
    <source>
        <dbReference type="ARBA" id="ARBA00022917"/>
    </source>
</evidence>
<evidence type="ECO:0000256" key="5">
    <source>
        <dbReference type="ARBA" id="ARBA00022598"/>
    </source>
</evidence>
<keyword evidence="14" id="KW-1185">Reference proteome</keyword>
<evidence type="ECO:0000313" key="13">
    <source>
        <dbReference type="EMBL" id="SDQ48216.1"/>
    </source>
</evidence>
<keyword evidence="4 11" id="KW-0963">Cytoplasm</keyword>
<keyword evidence="6 11" id="KW-0547">Nucleotide-binding</keyword>
<dbReference type="Pfam" id="PF02092">
    <property type="entry name" value="tRNA_synt_2f"/>
    <property type="match status" value="1"/>
</dbReference>
<dbReference type="RefSeq" id="WP_074631138.1">
    <property type="nucleotide sequence ID" value="NZ_FNKY01000001.1"/>
</dbReference>
<comment type="catalytic activity">
    <reaction evidence="10 11">
        <text>tRNA(Gly) + glycine + ATP = glycyl-tRNA(Gly) + AMP + diphosphate</text>
        <dbReference type="Rhea" id="RHEA:16013"/>
        <dbReference type="Rhea" id="RHEA-COMP:9664"/>
        <dbReference type="Rhea" id="RHEA-COMP:9683"/>
        <dbReference type="ChEBI" id="CHEBI:30616"/>
        <dbReference type="ChEBI" id="CHEBI:33019"/>
        <dbReference type="ChEBI" id="CHEBI:57305"/>
        <dbReference type="ChEBI" id="CHEBI:78442"/>
        <dbReference type="ChEBI" id="CHEBI:78522"/>
        <dbReference type="ChEBI" id="CHEBI:456215"/>
        <dbReference type="EC" id="6.1.1.14"/>
    </reaction>
</comment>
<keyword evidence="5 11" id="KW-0436">Ligase</keyword>
<evidence type="ECO:0000256" key="3">
    <source>
        <dbReference type="ARBA" id="ARBA00011209"/>
    </source>
</evidence>
<evidence type="ECO:0000313" key="14">
    <source>
        <dbReference type="Proteomes" id="UP000183471"/>
    </source>
</evidence>
<dbReference type="PANTHER" id="PTHR30075">
    <property type="entry name" value="GLYCYL-TRNA SYNTHETASE"/>
    <property type="match status" value="1"/>
</dbReference>
<comment type="subcellular location">
    <subcellularLocation>
        <location evidence="1 11">Cytoplasm</location>
    </subcellularLocation>
</comment>
<organism evidence="13 14">
    <name type="scientific">Nitrosospira multiformis</name>
    <dbReference type="NCBI Taxonomy" id="1231"/>
    <lineage>
        <taxon>Bacteria</taxon>
        <taxon>Pseudomonadati</taxon>
        <taxon>Pseudomonadota</taxon>
        <taxon>Betaproteobacteria</taxon>
        <taxon>Nitrosomonadales</taxon>
        <taxon>Nitrosomonadaceae</taxon>
        <taxon>Nitrosospira</taxon>
    </lineage>
</organism>
<accession>A0ABY0T9C6</accession>
<name>A0ABY0T9C6_9PROT</name>
<evidence type="ECO:0000256" key="1">
    <source>
        <dbReference type="ARBA" id="ARBA00004496"/>
    </source>
</evidence>
<comment type="subunit">
    <text evidence="3 11">Tetramer of two alpha and two beta subunits.</text>
</comment>
<gene>
    <name evidence="11" type="primary">glyS</name>
    <name evidence="13" type="ORF">SAMN05216402_1026</name>
</gene>
<dbReference type="SUPFAM" id="SSF109604">
    <property type="entry name" value="HD-domain/PDEase-like"/>
    <property type="match status" value="1"/>
</dbReference>
<evidence type="ECO:0000256" key="2">
    <source>
        <dbReference type="ARBA" id="ARBA00008226"/>
    </source>
</evidence>
<proteinExistence type="inferred from homology"/>
<reference evidence="13 14" key="1">
    <citation type="submission" date="2016-10" db="EMBL/GenBank/DDBJ databases">
        <authorList>
            <person name="Varghese N."/>
            <person name="Submissions S."/>
        </authorList>
    </citation>
    <scope>NUCLEOTIDE SEQUENCE [LARGE SCALE GENOMIC DNA]</scope>
    <source>
        <strain evidence="13 14">Nl1</strain>
    </source>
</reference>
<dbReference type="HAMAP" id="MF_00255">
    <property type="entry name" value="Gly_tRNA_synth_beta"/>
    <property type="match status" value="1"/>
</dbReference>
<evidence type="ECO:0000259" key="12">
    <source>
        <dbReference type="SMART" id="SM00836"/>
    </source>
</evidence>
<keyword evidence="9 11" id="KW-0030">Aminoacyl-tRNA synthetase</keyword>
<dbReference type="NCBIfam" id="TIGR00211">
    <property type="entry name" value="glyS"/>
    <property type="match status" value="1"/>
</dbReference>
<keyword evidence="8 11" id="KW-0648">Protein biosynthesis</keyword>
<evidence type="ECO:0000256" key="6">
    <source>
        <dbReference type="ARBA" id="ARBA00022741"/>
    </source>
</evidence>
<dbReference type="PANTHER" id="PTHR30075:SF2">
    <property type="entry name" value="GLYCINE--TRNA LIGASE, CHLOROPLASTIC_MITOCHONDRIAL 2"/>
    <property type="match status" value="1"/>
</dbReference>
<sequence>MSNATGNLLIELLVEELPPKSLKKLGDSFAEVIAANLKAQGLAENDAVITAFASPRRLAVHIENVAAQAADKSASQKLMPVSVGLDSNGQATPALLKKLGSLCIDAMDMPVSQLKRTFDGKVEALFFDSVVKGVVLAEGLQRAIDEALIKLPIARMMTYQLADGWKSVNFVRPAHGLVALHDAEIIPISVLGLTAGRETQGHRFEARVKAVMLKNADSYESQLKNEGAVIASFPARRAEIVRQLQAVSAETGLQPVEDEALLDEVAGLVEQPSVLVGKFDNAFLEVPQECLILTMKANQKYFPLLDASGKLSHQFLIVSNIRPADASQVITGNERVLRSRLADAKFFFDQDRKKTLAARVAGLDKVVYHNKIGTQAERVERIWAIAQAIGLRLGGNVLAAQAGEAAMLSKADLLTGMVGEFPELQGIMGRYYAQHDGLSHDIAFAIEDHYKPRFAGDELPRNMTGLCVALADKLETLVGMFGIGQTPTGDKDPFALRRNALGVTRMLTEKKIEISLEEVIRISSGVFNNKINFGDAESHQLLNFIYERMSSQLREQGYSPQQIEAVIAKRPQFLNEIHQRLAAVRAFSALPEAESLAAANKRVSNILKKAEGAVSSAVNAALLREPAEQALHAALNTVMPKTDIAFKLGKFSLALQELAALRTPVDTFFDKVMVNTEDADLRANRLALLAQLRQEMNRVADISKLAT</sequence>
<dbReference type="SMART" id="SM00836">
    <property type="entry name" value="DALR_1"/>
    <property type="match status" value="1"/>
</dbReference>
<comment type="caution">
    <text evidence="13">The sequence shown here is derived from an EMBL/GenBank/DDBJ whole genome shotgun (WGS) entry which is preliminary data.</text>
</comment>
<dbReference type="Proteomes" id="UP000183471">
    <property type="component" value="Unassembled WGS sequence"/>
</dbReference>
<comment type="similarity">
    <text evidence="2 11">Belongs to the class-II aminoacyl-tRNA synthetase family.</text>
</comment>
<dbReference type="PROSITE" id="PS50861">
    <property type="entry name" value="AA_TRNA_LIGASE_II_GLYAB"/>
    <property type="match status" value="1"/>
</dbReference>
<dbReference type="InterPro" id="IPR006194">
    <property type="entry name" value="Gly-tRNA-synth_heterodimer"/>
</dbReference>
<evidence type="ECO:0000256" key="7">
    <source>
        <dbReference type="ARBA" id="ARBA00022840"/>
    </source>
</evidence>
<keyword evidence="7 11" id="KW-0067">ATP-binding</keyword>
<dbReference type="PRINTS" id="PR01045">
    <property type="entry name" value="TRNASYNTHGB"/>
</dbReference>
<evidence type="ECO:0000256" key="4">
    <source>
        <dbReference type="ARBA" id="ARBA00022490"/>
    </source>
</evidence>
<dbReference type="InterPro" id="IPR008909">
    <property type="entry name" value="DALR_anticod-bd"/>
</dbReference>
<dbReference type="EC" id="6.1.1.14" evidence="11"/>
<dbReference type="InterPro" id="IPR015944">
    <property type="entry name" value="Gly-tRNA-synth_bsu"/>
</dbReference>
<protein>
    <recommendedName>
        <fullName evidence="11">Glycine--tRNA ligase beta subunit</fullName>
        <ecNumber evidence="11">6.1.1.14</ecNumber>
    </recommendedName>
    <alternativeName>
        <fullName evidence="11">Glycyl-tRNA synthetase beta subunit</fullName>
        <shortName evidence="11">GlyRS</shortName>
    </alternativeName>
</protein>
<evidence type="ECO:0000256" key="10">
    <source>
        <dbReference type="ARBA" id="ARBA00047937"/>
    </source>
</evidence>
<evidence type="ECO:0000256" key="9">
    <source>
        <dbReference type="ARBA" id="ARBA00023146"/>
    </source>
</evidence>
<dbReference type="EMBL" id="FNKY01000001">
    <property type="protein sequence ID" value="SDQ48216.1"/>
    <property type="molecule type" value="Genomic_DNA"/>
</dbReference>
<dbReference type="Pfam" id="PF05746">
    <property type="entry name" value="DALR_1"/>
    <property type="match status" value="1"/>
</dbReference>
<feature type="domain" description="DALR anticodon binding" evidence="12">
    <location>
        <begin position="602"/>
        <end position="705"/>
    </location>
</feature>
<evidence type="ECO:0000256" key="11">
    <source>
        <dbReference type="HAMAP-Rule" id="MF_00255"/>
    </source>
</evidence>